<protein>
    <submittedName>
        <fullName evidence="1">Uncharacterized protein</fullName>
    </submittedName>
</protein>
<keyword evidence="2" id="KW-1185">Reference proteome</keyword>
<dbReference type="AlphaFoldDB" id="Q6MK62"/>
<dbReference type="GeneID" id="93013451"/>
<proteinExistence type="predicted"/>
<dbReference type="RefSeq" id="WP_011164950.1">
    <property type="nucleotide sequence ID" value="NC_005363.1"/>
</dbReference>
<name>Q6MK62_BDEBA</name>
<organism evidence="1 2">
    <name type="scientific">Bdellovibrio bacteriovorus (strain ATCC 15356 / DSM 50701 / NCIMB 9529 / HD100)</name>
    <dbReference type="NCBI Taxonomy" id="264462"/>
    <lineage>
        <taxon>Bacteria</taxon>
        <taxon>Pseudomonadati</taxon>
        <taxon>Bdellovibrionota</taxon>
        <taxon>Bdellovibrionia</taxon>
        <taxon>Bdellovibrionales</taxon>
        <taxon>Pseudobdellovibrionaceae</taxon>
        <taxon>Bdellovibrio</taxon>
    </lineage>
</organism>
<reference evidence="1 2" key="1">
    <citation type="journal article" date="2004" name="Science">
        <title>A predator unmasked: life cycle of Bdellovibrio bacteriovorus from a genomic perspective.</title>
        <authorList>
            <person name="Rendulic S."/>
            <person name="Jagtap P."/>
            <person name="Rosinus A."/>
            <person name="Eppinger M."/>
            <person name="Baar C."/>
            <person name="Lanz C."/>
            <person name="Keller H."/>
            <person name="Lambert C."/>
            <person name="Evans K.J."/>
            <person name="Goesmann A."/>
            <person name="Meyer F."/>
            <person name="Sockett R.E."/>
            <person name="Schuster S.C."/>
        </authorList>
    </citation>
    <scope>NUCLEOTIDE SEQUENCE [LARGE SCALE GENOMIC DNA]</scope>
    <source>
        <strain evidence="2">ATCC 15356 / DSM 50701 / NCIMB 9529 / HD100</strain>
    </source>
</reference>
<dbReference type="KEGG" id="bba:Bd2550"/>
<sequence length="73" mass="7660">MIAAAFLVGCGIEASIIDLNKNSVVDAQRVEPDFVASEVVTTASGVVVRGAFGEISEQKVLTNNVVIEGAFYE</sequence>
<accession>Q6MK62</accession>
<evidence type="ECO:0000313" key="1">
    <source>
        <dbReference type="EMBL" id="CAE80347.1"/>
    </source>
</evidence>
<gene>
    <name evidence="1" type="ordered locus">Bd2550</name>
</gene>
<dbReference type="HOGENOM" id="CLU_2697129_0_0_7"/>
<dbReference type="EMBL" id="BX842653">
    <property type="protein sequence ID" value="CAE80347.1"/>
    <property type="molecule type" value="Genomic_DNA"/>
</dbReference>
<dbReference type="Proteomes" id="UP000008080">
    <property type="component" value="Chromosome"/>
</dbReference>
<evidence type="ECO:0000313" key="2">
    <source>
        <dbReference type="Proteomes" id="UP000008080"/>
    </source>
</evidence>
<dbReference type="STRING" id="264462.Bd2550"/>